<protein>
    <submittedName>
        <fullName evidence="1">Uncharacterized protein</fullName>
    </submittedName>
</protein>
<evidence type="ECO:0000313" key="1">
    <source>
        <dbReference type="EMBL" id="CAE6521066.1"/>
    </source>
</evidence>
<reference evidence="1" key="1">
    <citation type="submission" date="2021-01" db="EMBL/GenBank/DDBJ databases">
        <authorList>
            <person name="Kaushik A."/>
        </authorList>
    </citation>
    <scope>NUCLEOTIDE SEQUENCE</scope>
    <source>
        <strain evidence="1">AG4-RS23</strain>
    </source>
</reference>
<dbReference type="Proteomes" id="UP000663861">
    <property type="component" value="Unassembled WGS sequence"/>
</dbReference>
<accession>A0A8H3D9S3</accession>
<proteinExistence type="predicted"/>
<gene>
    <name evidence="1" type="ORF">RDB_LOCUS155615</name>
</gene>
<comment type="caution">
    <text evidence="1">The sequence shown here is derived from an EMBL/GenBank/DDBJ whole genome shotgun (WGS) entry which is preliminary data.</text>
</comment>
<organism evidence="1 2">
    <name type="scientific">Rhizoctonia solani</name>
    <dbReference type="NCBI Taxonomy" id="456999"/>
    <lineage>
        <taxon>Eukaryota</taxon>
        <taxon>Fungi</taxon>
        <taxon>Dikarya</taxon>
        <taxon>Basidiomycota</taxon>
        <taxon>Agaricomycotina</taxon>
        <taxon>Agaricomycetes</taxon>
        <taxon>Cantharellales</taxon>
        <taxon>Ceratobasidiaceae</taxon>
        <taxon>Rhizoctonia</taxon>
    </lineage>
</organism>
<sequence length="305" mass="34201">MRSDPIPGRTVYTKSARFAHCTALTFSIILSLLDLSYPDVEGRPVHLRIFISAQSLLSYLPESANEDTTIVPWDVWGKGATRWFLCDKATSYWVYWTSGSRFIKVDENPDSVLHDLSVFEFHPPKVRRHALSYTYSSSEQGSQYKEKMNEIVLEGSGLTRPHPVTSLLDTDLPPLLADTVGSDMPTIIETGFSTPVESRLPYRVVTTDLPPLLADTVGSDMPTIIETGFSTPVESRLPYRVVTRPKFVPWCEDWSIDGDHIIGTTVSAYNINHDSGYEESSPVPSSRCDATSIDSRYIRYEPRLG</sequence>
<name>A0A8H3D9S3_9AGAM</name>
<evidence type="ECO:0000313" key="2">
    <source>
        <dbReference type="Proteomes" id="UP000663861"/>
    </source>
</evidence>
<dbReference type="AlphaFoldDB" id="A0A8H3D9S3"/>
<dbReference type="EMBL" id="CAJMWY010004145">
    <property type="protein sequence ID" value="CAE6521066.1"/>
    <property type="molecule type" value="Genomic_DNA"/>
</dbReference>